<evidence type="ECO:0000313" key="3">
    <source>
        <dbReference type="Proteomes" id="UP000034682"/>
    </source>
</evidence>
<name>A0A0G1VGH8_9BACT</name>
<evidence type="ECO:0000256" key="1">
    <source>
        <dbReference type="SAM" id="Phobius"/>
    </source>
</evidence>
<organism evidence="2 3">
    <name type="scientific">Candidatus Giovannonibacteria bacterium GW2011_GWB1_47_6b</name>
    <dbReference type="NCBI Taxonomy" id="1618655"/>
    <lineage>
        <taxon>Bacteria</taxon>
        <taxon>Candidatus Giovannoniibacteriota</taxon>
    </lineage>
</organism>
<protein>
    <recommendedName>
        <fullName evidence="4">POTRA domain-containing protein</fullName>
    </recommendedName>
</protein>
<dbReference type="AlphaFoldDB" id="A0A0G1VGH8"/>
<dbReference type="EMBL" id="LCOK01000004">
    <property type="protein sequence ID" value="KKU77288.1"/>
    <property type="molecule type" value="Genomic_DNA"/>
</dbReference>
<proteinExistence type="predicted"/>
<accession>A0A0G1VGH8</accession>
<keyword evidence="1" id="KW-0472">Membrane</keyword>
<comment type="caution">
    <text evidence="2">The sequence shown here is derived from an EMBL/GenBank/DDBJ whole genome shotgun (WGS) entry which is preliminary data.</text>
</comment>
<evidence type="ECO:0008006" key="4">
    <source>
        <dbReference type="Google" id="ProtNLM"/>
    </source>
</evidence>
<gene>
    <name evidence="2" type="ORF">UY02_C0004G0033</name>
</gene>
<keyword evidence="1" id="KW-1133">Transmembrane helix</keyword>
<keyword evidence="1" id="KW-0812">Transmembrane</keyword>
<sequence>MEIFFSKAQRDRYYHRLRIKIYLIAGAVSLFFVLGAWLVLNFPLLRINKFELVNLQSAEEARGIILNNWLARFLGFNNFLSWPSQVSDIEIKKEYFGRILTLTRTEKPSFAIWCARECYWIDNAGIALEPAPDTEGLSILKISDSRDILLAIGKPVINGQSLSNIIKIVEGLKTTPLRPEKFEVNEEDREFRATGSRGEKLIFSLQFEPSAKIFSYLAEITQNGRLKSSAYADFTVENRIYLKPR</sequence>
<evidence type="ECO:0000313" key="2">
    <source>
        <dbReference type="EMBL" id="KKU77288.1"/>
    </source>
</evidence>
<reference evidence="2 3" key="1">
    <citation type="journal article" date="2015" name="Nature">
        <title>rRNA introns, odd ribosomes, and small enigmatic genomes across a large radiation of phyla.</title>
        <authorList>
            <person name="Brown C.T."/>
            <person name="Hug L.A."/>
            <person name="Thomas B.C."/>
            <person name="Sharon I."/>
            <person name="Castelle C.J."/>
            <person name="Singh A."/>
            <person name="Wilkins M.J."/>
            <person name="Williams K.H."/>
            <person name="Banfield J.F."/>
        </authorList>
    </citation>
    <scope>NUCLEOTIDE SEQUENCE [LARGE SCALE GENOMIC DNA]</scope>
</reference>
<feature type="transmembrane region" description="Helical" evidence="1">
    <location>
        <begin position="21"/>
        <end position="40"/>
    </location>
</feature>
<dbReference type="Proteomes" id="UP000034682">
    <property type="component" value="Unassembled WGS sequence"/>
</dbReference>